<dbReference type="Gene3D" id="2.60.40.1180">
    <property type="entry name" value="Golgi alpha-mannosidase II"/>
    <property type="match status" value="1"/>
</dbReference>
<protein>
    <submittedName>
        <fullName evidence="7">Glycogen debranching enzyme GlgX</fullName>
    </submittedName>
</protein>
<keyword evidence="3" id="KW-0809">Transit peptide</keyword>
<proteinExistence type="inferred from homology"/>
<dbReference type="SUPFAM" id="SSF51445">
    <property type="entry name" value="(Trans)glycosidases"/>
    <property type="match status" value="1"/>
</dbReference>
<dbReference type="GO" id="GO:0019156">
    <property type="term" value="F:isoamylase activity"/>
    <property type="evidence" value="ECO:0007669"/>
    <property type="project" value="UniProtKB-ARBA"/>
</dbReference>
<comment type="similarity">
    <text evidence="1">Belongs to the glycosyl hydrolase 13 family.</text>
</comment>
<dbReference type="InterPro" id="IPR048650">
    <property type="entry name" value="ISOA1-3-like_C"/>
</dbReference>
<dbReference type="GO" id="GO:0004135">
    <property type="term" value="F:amylo-alpha-1,6-glucosidase activity"/>
    <property type="evidence" value="ECO:0007669"/>
    <property type="project" value="InterPro"/>
</dbReference>
<dbReference type="RefSeq" id="WP_106855087.1">
    <property type="nucleotide sequence ID" value="NZ_OGTP01000007.1"/>
</dbReference>
<sequence>MFPQRTHLQDASPWGSIVPGPEANAEGRYRTRPGSRFPLGATVSPGGVNFCVFCRRATRVELLLYASEESAEPFQIVGLTRDANRTYLFWHVFVEELPLRCCYTWRAYGPLGVPQMSDDAASRKELLDPHARGVSDRFYHRHHAADANAAGHASLRGIVTEPLDRPDEDIEIRTLDDAIIYELHVGGFTRHPSSGVRHPGTFAGLIEKIPYLKALGVTHVELLPVMAFDEQDIPAFAADLGLRNYWGYSTHSFYSPHPRYCVERSRAPQEFREFVDALHAAGIRVLLDVVFNHTSEAGKNGPVIHFKVFADEAFYQIDSNDARHYRDYTGCGNTLNCNHPLVSAFIMRCLEYWVRELDVDGFRFDLASVFARGEHGELLSTPPLPWAMEASPVLACVPLIAEAWDAGGLYHVGSFPGMTWSEWNGRYRDVIRRFVRGDPGIIGDVCTCIAGSADLYQDDDRLPSNSINFVTCHDGFTLRDLVSYEAKHNEANGEQNRDGNNDNLSWNCGAEGETDDPAIIGMRLRQARNFLAILLLSQGVPMLLAGDEILRTQRGNNNAFCQDNALSWIDWQLSDDARDMLRFVREMIALRKRHASLRRRRFLTGQPASGQTHPDVAWHGERLDAPAWHDQNARFVALTLAGHAADEPMLHIAFNMNDDAREIALPVLDNRSWRRIVNTAAESPQDIVPDGETASAERGACRVEARSVVVFESR</sequence>
<feature type="region of interest" description="Disordered" evidence="5">
    <location>
        <begin position="1"/>
        <end position="27"/>
    </location>
</feature>
<dbReference type="AlphaFoldDB" id="A0A2U3I5N5"/>
<dbReference type="SUPFAM" id="SSF51011">
    <property type="entry name" value="Glycosyl hydrolase domain"/>
    <property type="match status" value="1"/>
</dbReference>
<gene>
    <name evidence="7" type="ORF">NOV72_02681</name>
</gene>
<dbReference type="Proteomes" id="UP000238169">
    <property type="component" value="Unassembled WGS sequence"/>
</dbReference>
<dbReference type="Gene3D" id="3.20.20.80">
    <property type="entry name" value="Glycosidases"/>
    <property type="match status" value="1"/>
</dbReference>
<dbReference type="Pfam" id="PF21156">
    <property type="entry name" value="ISOA1-3_C"/>
    <property type="match status" value="1"/>
</dbReference>
<dbReference type="Gene3D" id="2.60.40.10">
    <property type="entry name" value="Immunoglobulins"/>
    <property type="match status" value="1"/>
</dbReference>
<dbReference type="InterPro" id="IPR014756">
    <property type="entry name" value="Ig_E-set"/>
</dbReference>
<name>A0A2U3I5N5_9BURK</name>
<dbReference type="CDD" id="cd02856">
    <property type="entry name" value="E_set_GDE_Isoamylase_N"/>
    <property type="match status" value="1"/>
</dbReference>
<dbReference type="InterPro" id="IPR011837">
    <property type="entry name" value="Glycogen_debranch_GlgX"/>
</dbReference>
<dbReference type="InterPro" id="IPR004193">
    <property type="entry name" value="Glyco_hydro_13_N"/>
</dbReference>
<dbReference type="PANTHER" id="PTHR43002">
    <property type="entry name" value="GLYCOGEN DEBRANCHING ENZYME"/>
    <property type="match status" value="1"/>
</dbReference>
<dbReference type="SUPFAM" id="SSF81296">
    <property type="entry name" value="E set domains"/>
    <property type="match status" value="1"/>
</dbReference>
<dbReference type="SMART" id="SM00642">
    <property type="entry name" value="Aamy"/>
    <property type="match status" value="1"/>
</dbReference>
<dbReference type="InterPro" id="IPR013780">
    <property type="entry name" value="Glyco_hydro_b"/>
</dbReference>
<evidence type="ECO:0000259" key="6">
    <source>
        <dbReference type="SMART" id="SM00642"/>
    </source>
</evidence>
<dbReference type="GO" id="GO:0005980">
    <property type="term" value="P:glycogen catabolic process"/>
    <property type="evidence" value="ECO:0007669"/>
    <property type="project" value="InterPro"/>
</dbReference>
<dbReference type="InterPro" id="IPR044505">
    <property type="entry name" value="GlgX_Isoamylase_N_E_set"/>
</dbReference>
<keyword evidence="2" id="KW-0378">Hydrolase</keyword>
<dbReference type="InterPro" id="IPR006047">
    <property type="entry name" value="GH13_cat_dom"/>
</dbReference>
<dbReference type="InterPro" id="IPR017853">
    <property type="entry name" value="GH"/>
</dbReference>
<evidence type="ECO:0000313" key="8">
    <source>
        <dbReference type="Proteomes" id="UP000238169"/>
    </source>
</evidence>
<evidence type="ECO:0000256" key="5">
    <source>
        <dbReference type="SAM" id="MobiDB-lite"/>
    </source>
</evidence>
<dbReference type="InterPro" id="IPR013783">
    <property type="entry name" value="Ig-like_fold"/>
</dbReference>
<dbReference type="EMBL" id="OGTP01000007">
    <property type="protein sequence ID" value="SPB15455.1"/>
    <property type="molecule type" value="Genomic_DNA"/>
</dbReference>
<evidence type="ECO:0000256" key="2">
    <source>
        <dbReference type="ARBA" id="ARBA00022801"/>
    </source>
</evidence>
<dbReference type="OrthoDB" id="3236218at2"/>
<evidence type="ECO:0000256" key="1">
    <source>
        <dbReference type="ARBA" id="ARBA00008061"/>
    </source>
</evidence>
<evidence type="ECO:0000256" key="3">
    <source>
        <dbReference type="ARBA" id="ARBA00022946"/>
    </source>
</evidence>
<reference evidence="8" key="1">
    <citation type="submission" date="2018-01" db="EMBL/GenBank/DDBJ databases">
        <authorList>
            <person name="Peeters C."/>
        </authorList>
    </citation>
    <scope>NUCLEOTIDE SEQUENCE [LARGE SCALE GENOMIC DNA]</scope>
</reference>
<dbReference type="CDD" id="cd11326">
    <property type="entry name" value="AmyAc_Glg_debranch"/>
    <property type="match status" value="1"/>
</dbReference>
<dbReference type="Pfam" id="PF02922">
    <property type="entry name" value="CBM_48"/>
    <property type="match status" value="1"/>
</dbReference>
<keyword evidence="8" id="KW-1185">Reference proteome</keyword>
<accession>A0A2U3I5N5</accession>
<evidence type="ECO:0000256" key="4">
    <source>
        <dbReference type="ARBA" id="ARBA00023295"/>
    </source>
</evidence>
<dbReference type="Pfam" id="PF00128">
    <property type="entry name" value="Alpha-amylase"/>
    <property type="match status" value="1"/>
</dbReference>
<evidence type="ECO:0000313" key="7">
    <source>
        <dbReference type="EMBL" id="SPB15455.1"/>
    </source>
</evidence>
<keyword evidence="4" id="KW-0326">Glycosidase</keyword>
<organism evidence="7 8">
    <name type="scientific">Caballeronia novacaledonica</name>
    <dbReference type="NCBI Taxonomy" id="1544861"/>
    <lineage>
        <taxon>Bacteria</taxon>
        <taxon>Pseudomonadati</taxon>
        <taxon>Pseudomonadota</taxon>
        <taxon>Betaproteobacteria</taxon>
        <taxon>Burkholderiales</taxon>
        <taxon>Burkholderiaceae</taxon>
        <taxon>Caballeronia</taxon>
    </lineage>
</organism>
<dbReference type="NCBIfam" id="TIGR02100">
    <property type="entry name" value="glgX_debranch"/>
    <property type="match status" value="1"/>
</dbReference>
<feature type="domain" description="Glycosyl hydrolase family 13 catalytic" evidence="6">
    <location>
        <begin position="182"/>
        <end position="591"/>
    </location>
</feature>